<dbReference type="GO" id="GO:0000166">
    <property type="term" value="F:nucleotide binding"/>
    <property type="evidence" value="ECO:0007669"/>
    <property type="project" value="InterPro"/>
</dbReference>
<evidence type="ECO:0000259" key="6">
    <source>
        <dbReference type="Pfam" id="PF25984"/>
    </source>
</evidence>
<comment type="subcellular location">
    <subcellularLocation>
        <location evidence="1">Cell envelope</location>
    </subcellularLocation>
</comment>
<feature type="region of interest" description="Disordered" evidence="4">
    <location>
        <begin position="308"/>
        <end position="331"/>
    </location>
</feature>
<keyword evidence="2 3" id="KW-0175">Coiled coil</keyword>
<proteinExistence type="predicted"/>
<evidence type="ECO:0000313" key="8">
    <source>
        <dbReference type="Proteomes" id="UP000602076"/>
    </source>
</evidence>
<evidence type="ECO:0000256" key="5">
    <source>
        <dbReference type="SAM" id="Phobius"/>
    </source>
</evidence>
<feature type="transmembrane region" description="Helical" evidence="5">
    <location>
        <begin position="7"/>
        <end position="25"/>
    </location>
</feature>
<dbReference type="InterPro" id="IPR058639">
    <property type="entry name" value="BSH_YknX-like"/>
</dbReference>
<dbReference type="GO" id="GO:0030313">
    <property type="term" value="C:cell envelope"/>
    <property type="evidence" value="ECO:0007669"/>
    <property type="project" value="UniProtKB-SubCell"/>
</dbReference>
<comment type="caution">
    <text evidence="7">The sequence shown here is derived from an EMBL/GenBank/DDBJ whole genome shotgun (WGS) entry which is preliminary data.</text>
</comment>
<evidence type="ECO:0000256" key="1">
    <source>
        <dbReference type="ARBA" id="ARBA00004196"/>
    </source>
</evidence>
<dbReference type="AlphaFoldDB" id="A0A927CYK9"/>
<gene>
    <name evidence="7" type="ORF">IEO70_11895</name>
</gene>
<dbReference type="InterPro" id="IPR050465">
    <property type="entry name" value="UPF0194_transport"/>
</dbReference>
<keyword evidence="5" id="KW-0812">Transmembrane</keyword>
<reference evidence="7" key="1">
    <citation type="submission" date="2020-09" db="EMBL/GenBank/DDBJ databases">
        <title>Bacillus faecalis sp. nov., a moderately halophilic bacterium isolated from cow faeces.</title>
        <authorList>
            <person name="Jiang L."/>
            <person name="Lee J."/>
        </authorList>
    </citation>
    <scope>NUCLEOTIDE SEQUENCE</scope>
    <source>
        <strain evidence="7">AGMB 02131</strain>
    </source>
</reference>
<dbReference type="PANTHER" id="PTHR32347">
    <property type="entry name" value="EFFLUX SYSTEM COMPONENT YKNX-RELATED"/>
    <property type="match status" value="1"/>
</dbReference>
<dbReference type="Pfam" id="PF25984">
    <property type="entry name" value="BSH_YknX"/>
    <property type="match status" value="1"/>
</dbReference>
<dbReference type="Gene3D" id="2.40.420.20">
    <property type="match status" value="1"/>
</dbReference>
<accession>A0A927CYK9</accession>
<name>A0A927CYK9_9BACI</name>
<keyword evidence="5" id="KW-0472">Membrane</keyword>
<dbReference type="Gene3D" id="2.40.50.100">
    <property type="match status" value="1"/>
</dbReference>
<feature type="coiled-coil region" evidence="3">
    <location>
        <begin position="164"/>
        <end position="205"/>
    </location>
</feature>
<dbReference type="SUPFAM" id="SSF46579">
    <property type="entry name" value="Prefoldin"/>
    <property type="match status" value="1"/>
</dbReference>
<keyword evidence="8" id="KW-1185">Reference proteome</keyword>
<dbReference type="GO" id="GO:0003676">
    <property type="term" value="F:nucleic acid binding"/>
    <property type="evidence" value="ECO:0007669"/>
    <property type="project" value="InterPro"/>
</dbReference>
<dbReference type="InterPro" id="IPR017964">
    <property type="entry name" value="DNA-dir_DNA_pol_B_CS"/>
</dbReference>
<dbReference type="PANTHER" id="PTHR32347:SF14">
    <property type="entry name" value="EFFLUX SYSTEM COMPONENT YKNX-RELATED"/>
    <property type="match status" value="1"/>
</dbReference>
<feature type="compositionally biased region" description="Acidic residues" evidence="4">
    <location>
        <begin position="308"/>
        <end position="327"/>
    </location>
</feature>
<feature type="domain" description="YknX-like barrel-sandwich hybrid" evidence="6">
    <location>
        <begin position="64"/>
        <end position="221"/>
    </location>
</feature>
<dbReference type="EMBL" id="JACXSI010000027">
    <property type="protein sequence ID" value="MBD3109062.1"/>
    <property type="molecule type" value="Genomic_DNA"/>
</dbReference>
<dbReference type="RefSeq" id="WP_190998603.1">
    <property type="nucleotide sequence ID" value="NZ_JACXSI010000027.1"/>
</dbReference>
<protein>
    <recommendedName>
        <fullName evidence="6">YknX-like barrel-sandwich hybrid domain-containing protein</fullName>
    </recommendedName>
</protein>
<feature type="coiled-coil region" evidence="3">
    <location>
        <begin position="97"/>
        <end position="131"/>
    </location>
</feature>
<evidence type="ECO:0000256" key="2">
    <source>
        <dbReference type="ARBA" id="ARBA00023054"/>
    </source>
</evidence>
<dbReference type="PROSITE" id="PS00116">
    <property type="entry name" value="DNA_POLYMERASE_B"/>
    <property type="match status" value="1"/>
</dbReference>
<organism evidence="7 8">
    <name type="scientific">Peribacillus faecalis</name>
    <dbReference type="NCBI Taxonomy" id="2772559"/>
    <lineage>
        <taxon>Bacteria</taxon>
        <taxon>Bacillati</taxon>
        <taxon>Bacillota</taxon>
        <taxon>Bacilli</taxon>
        <taxon>Bacillales</taxon>
        <taxon>Bacillaceae</taxon>
        <taxon>Peribacillus</taxon>
    </lineage>
</organism>
<evidence type="ECO:0000256" key="3">
    <source>
        <dbReference type="SAM" id="Coils"/>
    </source>
</evidence>
<sequence>MLKKVRYYILAFAVLFIGVNLFLLLKEDSKAERTVYVSEWERIKNGNVTQTFKTEGVALPESEQYVYFDEEEGELASIYVKEGEFITAGTSLFSYDSEELEKQKSEIEIEIERLESEIDSVEEQLADLKKIDTKSSARNRSSKESNSEVTVNVDVNVDFSLIAESQVEESIAAAKAEIGKLEAKLNASEQKLDQLDEQIDNVTVYSDTDGIVTQINKDLKAPIITISSNQLVVEGLLSEKQMKDAEVGQKVTMYSELHKKTYEGVISLINEYPTELPSIGKEPVYAFLATFNEEEQEADAEDEFAEIEEEASELSDEAEGIESEEETEKDKDRLFAGTNLQVKVIVEEALDLPVILTDVTYSAKGKEYVYKLTAAGILERHEVKPALTFKGKSAIESGLAAGEVITTQPNAVPVNKVSYIMPMKMTGIKTKEIKNMRKKHYAKYVLMGLLEN</sequence>
<dbReference type="Gene3D" id="1.10.287.470">
    <property type="entry name" value="Helix hairpin bin"/>
    <property type="match status" value="1"/>
</dbReference>
<dbReference type="Proteomes" id="UP000602076">
    <property type="component" value="Unassembled WGS sequence"/>
</dbReference>
<evidence type="ECO:0000313" key="7">
    <source>
        <dbReference type="EMBL" id="MBD3109062.1"/>
    </source>
</evidence>
<evidence type="ECO:0000256" key="4">
    <source>
        <dbReference type="SAM" id="MobiDB-lite"/>
    </source>
</evidence>
<keyword evidence="5" id="KW-1133">Transmembrane helix</keyword>